<name>A0A0U9HLF1_9BACT</name>
<dbReference type="GO" id="GO:0005829">
    <property type="term" value="C:cytosol"/>
    <property type="evidence" value="ECO:0007669"/>
    <property type="project" value="TreeGrafter"/>
</dbReference>
<dbReference type="PROSITE" id="PS51197">
    <property type="entry name" value="HTH_RRF2_2"/>
    <property type="match status" value="1"/>
</dbReference>
<dbReference type="InterPro" id="IPR036390">
    <property type="entry name" value="WH_DNA-bd_sf"/>
</dbReference>
<dbReference type="Pfam" id="PF02082">
    <property type="entry name" value="Rrf2"/>
    <property type="match status" value="1"/>
</dbReference>
<accession>A0A0U9HLF1</accession>
<dbReference type="Gene3D" id="1.10.10.10">
    <property type="entry name" value="Winged helix-like DNA-binding domain superfamily/Winged helix DNA-binding domain"/>
    <property type="match status" value="1"/>
</dbReference>
<gene>
    <name evidence="1" type="ORF">TAGGR_176</name>
</gene>
<dbReference type="PANTHER" id="PTHR33221">
    <property type="entry name" value="WINGED HELIX-TURN-HELIX TRANSCRIPTIONAL REGULATOR, RRF2 FAMILY"/>
    <property type="match status" value="1"/>
</dbReference>
<protein>
    <submittedName>
        <fullName evidence="1">Rrf2 family protein</fullName>
    </submittedName>
</protein>
<dbReference type="EMBL" id="BCNO01000001">
    <property type="protein sequence ID" value="GAQ93912.1"/>
    <property type="molecule type" value="Genomic_DNA"/>
</dbReference>
<reference evidence="2" key="1">
    <citation type="submission" date="2016-01" db="EMBL/GenBank/DDBJ databases">
        <title>Draft genome sequence of Thermodesulfovibrio aggregans strain TGE-P1.</title>
        <authorList>
            <person name="Sekiguchi Y."/>
            <person name="Ohashi A."/>
            <person name="Matsuura N."/>
            <person name="Tourlousse M.D."/>
        </authorList>
    </citation>
    <scope>NUCLEOTIDE SEQUENCE [LARGE SCALE GENOMIC DNA]</scope>
    <source>
        <strain evidence="2">TGE-P1</strain>
    </source>
</reference>
<dbReference type="Proteomes" id="UP000054976">
    <property type="component" value="Unassembled WGS sequence"/>
</dbReference>
<dbReference type="InterPro" id="IPR000944">
    <property type="entry name" value="Tscrpt_reg_Rrf2"/>
</dbReference>
<dbReference type="NCBIfam" id="TIGR00738">
    <property type="entry name" value="rrf2_super"/>
    <property type="match status" value="1"/>
</dbReference>
<keyword evidence="2" id="KW-1185">Reference proteome</keyword>
<dbReference type="STRING" id="86166.TAGGR_176"/>
<dbReference type="GO" id="GO:0003700">
    <property type="term" value="F:DNA-binding transcription factor activity"/>
    <property type="evidence" value="ECO:0007669"/>
    <property type="project" value="TreeGrafter"/>
</dbReference>
<dbReference type="PANTHER" id="PTHR33221:SF2">
    <property type="entry name" value="TRANSCRIPTIONAL REGULATOR"/>
    <property type="match status" value="1"/>
</dbReference>
<dbReference type="InterPro" id="IPR036388">
    <property type="entry name" value="WH-like_DNA-bd_sf"/>
</dbReference>
<dbReference type="AlphaFoldDB" id="A0A0U9HLF1"/>
<evidence type="ECO:0000313" key="1">
    <source>
        <dbReference type="EMBL" id="GAQ93912.1"/>
    </source>
</evidence>
<comment type="caution">
    <text evidence="1">The sequence shown here is derived from an EMBL/GenBank/DDBJ whole genome shotgun (WGS) entry which is preliminary data.</text>
</comment>
<proteinExistence type="predicted"/>
<dbReference type="SUPFAM" id="SSF46785">
    <property type="entry name" value="Winged helix' DNA-binding domain"/>
    <property type="match status" value="1"/>
</dbReference>
<organism evidence="1 2">
    <name type="scientific">Thermodesulfovibrio aggregans</name>
    <dbReference type="NCBI Taxonomy" id="86166"/>
    <lineage>
        <taxon>Bacteria</taxon>
        <taxon>Pseudomonadati</taxon>
        <taxon>Nitrospirota</taxon>
        <taxon>Thermodesulfovibrionia</taxon>
        <taxon>Thermodesulfovibrionales</taxon>
        <taxon>Thermodesulfovibrionaceae</taxon>
        <taxon>Thermodesulfovibrio</taxon>
    </lineage>
</organism>
<sequence length="102" mass="11371">MQIPKSFLIKILKQLEKAGLLKLKRGVSGGVSLKKKPEDITLYDVIVAMEKTVALNRCVINKNACGFVNHCPVHPVWFKVRERLIQALKDINFSGLLTQGVA</sequence>
<evidence type="ECO:0000313" key="2">
    <source>
        <dbReference type="Proteomes" id="UP000054976"/>
    </source>
</evidence>